<name>A0A8G2BMJ0_9PROT</name>
<keyword evidence="7" id="KW-0812">Transmembrane</keyword>
<reference evidence="9 10" key="1">
    <citation type="submission" date="2016-10" db="EMBL/GenBank/DDBJ databases">
        <authorList>
            <person name="Varghese N."/>
            <person name="Submissions S."/>
        </authorList>
    </citation>
    <scope>NUCLEOTIDE SEQUENCE [LARGE SCALE GENOMIC DNA]</scope>
    <source>
        <strain evidence="9 10">DSM 18839</strain>
    </source>
</reference>
<dbReference type="Pfam" id="PF00512">
    <property type="entry name" value="HisKA"/>
    <property type="match status" value="1"/>
</dbReference>
<comment type="catalytic activity">
    <reaction evidence="1">
        <text>ATP + protein L-histidine = ADP + protein N-phospho-L-histidine.</text>
        <dbReference type="EC" id="2.7.13.3"/>
    </reaction>
</comment>
<dbReference type="AlphaFoldDB" id="A0A8G2BMJ0"/>
<evidence type="ECO:0000256" key="2">
    <source>
        <dbReference type="ARBA" id="ARBA00012438"/>
    </source>
</evidence>
<dbReference type="SUPFAM" id="SSF55874">
    <property type="entry name" value="ATPase domain of HSP90 chaperone/DNA topoisomerase II/histidine kinase"/>
    <property type="match status" value="1"/>
</dbReference>
<dbReference type="InterPro" id="IPR003594">
    <property type="entry name" value="HATPase_dom"/>
</dbReference>
<dbReference type="Pfam" id="PF05228">
    <property type="entry name" value="CHASE4"/>
    <property type="match status" value="1"/>
</dbReference>
<dbReference type="PROSITE" id="PS50109">
    <property type="entry name" value="HIS_KIN"/>
    <property type="match status" value="1"/>
</dbReference>
<evidence type="ECO:0000256" key="5">
    <source>
        <dbReference type="ARBA" id="ARBA00022777"/>
    </source>
</evidence>
<dbReference type="GO" id="GO:0005886">
    <property type="term" value="C:plasma membrane"/>
    <property type="evidence" value="ECO:0007669"/>
    <property type="project" value="TreeGrafter"/>
</dbReference>
<dbReference type="InterPro" id="IPR007892">
    <property type="entry name" value="CHASE4"/>
</dbReference>
<keyword evidence="7" id="KW-0472">Membrane</keyword>
<dbReference type="Proteomes" id="UP000198615">
    <property type="component" value="Unassembled WGS sequence"/>
</dbReference>
<evidence type="ECO:0000313" key="10">
    <source>
        <dbReference type="Proteomes" id="UP000198615"/>
    </source>
</evidence>
<dbReference type="PANTHER" id="PTHR43047:SF72">
    <property type="entry name" value="OSMOSENSING HISTIDINE PROTEIN KINASE SLN1"/>
    <property type="match status" value="1"/>
</dbReference>
<dbReference type="GO" id="GO:0000155">
    <property type="term" value="F:phosphorelay sensor kinase activity"/>
    <property type="evidence" value="ECO:0007669"/>
    <property type="project" value="InterPro"/>
</dbReference>
<evidence type="ECO:0000256" key="1">
    <source>
        <dbReference type="ARBA" id="ARBA00000085"/>
    </source>
</evidence>
<dbReference type="SMART" id="SM00387">
    <property type="entry name" value="HATPase_c"/>
    <property type="match status" value="1"/>
</dbReference>
<organism evidence="9 10">
    <name type="scientific">Thalassobaculum litoreum DSM 18839</name>
    <dbReference type="NCBI Taxonomy" id="1123362"/>
    <lineage>
        <taxon>Bacteria</taxon>
        <taxon>Pseudomonadati</taxon>
        <taxon>Pseudomonadota</taxon>
        <taxon>Alphaproteobacteria</taxon>
        <taxon>Rhodospirillales</taxon>
        <taxon>Thalassobaculaceae</taxon>
        <taxon>Thalassobaculum</taxon>
    </lineage>
</organism>
<dbReference type="CDD" id="cd00082">
    <property type="entry name" value="HisKA"/>
    <property type="match status" value="1"/>
</dbReference>
<dbReference type="Gene3D" id="3.30.565.10">
    <property type="entry name" value="Histidine kinase-like ATPase, C-terminal domain"/>
    <property type="match status" value="1"/>
</dbReference>
<proteinExistence type="predicted"/>
<dbReference type="PANTHER" id="PTHR43047">
    <property type="entry name" value="TWO-COMPONENT HISTIDINE PROTEIN KINASE"/>
    <property type="match status" value="1"/>
</dbReference>
<dbReference type="Gene3D" id="1.10.287.130">
    <property type="match status" value="1"/>
</dbReference>
<gene>
    <name evidence="9" type="ORF">SAMN05660686_04828</name>
</gene>
<dbReference type="EC" id="2.7.13.3" evidence="2"/>
<feature type="domain" description="Histidine kinase" evidence="8">
    <location>
        <begin position="326"/>
        <end position="547"/>
    </location>
</feature>
<accession>A0A8G2BMJ0</accession>
<keyword evidence="10" id="KW-1185">Reference proteome</keyword>
<keyword evidence="3" id="KW-0597">Phosphoprotein</keyword>
<dbReference type="Pfam" id="PF02518">
    <property type="entry name" value="HATPase_c"/>
    <property type="match status" value="1"/>
</dbReference>
<keyword evidence="5" id="KW-0418">Kinase</keyword>
<dbReference type="CDD" id="cd16922">
    <property type="entry name" value="HATPase_EvgS-ArcB-TorS-like"/>
    <property type="match status" value="1"/>
</dbReference>
<dbReference type="RefSeq" id="WP_175474367.1">
    <property type="nucleotide sequence ID" value="NZ_FNBW01000022.1"/>
</dbReference>
<feature type="transmembrane region" description="Helical" evidence="7">
    <location>
        <begin position="256"/>
        <end position="275"/>
    </location>
</feature>
<evidence type="ECO:0000256" key="3">
    <source>
        <dbReference type="ARBA" id="ARBA00022553"/>
    </source>
</evidence>
<evidence type="ECO:0000313" key="9">
    <source>
        <dbReference type="EMBL" id="SDG55547.1"/>
    </source>
</evidence>
<comment type="caution">
    <text evidence="9">The sequence shown here is derived from an EMBL/GenBank/DDBJ whole genome shotgun (WGS) entry which is preliminary data.</text>
</comment>
<dbReference type="FunFam" id="1.10.287.130:FF:000001">
    <property type="entry name" value="Two-component sensor histidine kinase"/>
    <property type="match status" value="1"/>
</dbReference>
<dbReference type="InterPro" id="IPR005467">
    <property type="entry name" value="His_kinase_dom"/>
</dbReference>
<sequence>MTRATGSPAWRLFVPVGALVLFAVALAGGALWLAVVEIDRTAARSSNRLARTAIEDVTRDMGLLAKDYAYWDVTIENVLVDLDRPWAENDLGTYISETFGVTGTIVIDEADGVAFSWTHPDRPAFPDDTAGRVVGDLAAVIGQARASPMDNPDGLPCLVRTAMGPYVAGVAAITPEKPTLEELEPRPRPILIVLRPLDDAWLARTAERFALSDLRIVFDLETASEQAVHLFRSDGTEVAILDWEPPKAGLDALRDLAVPAVVLLILALAAGAVVITRAMQAQHALVSRAQDLADANSDLVNRDQQVRSALQRAEHATRAKSAFLARISHEIRTPLTAIIGFSQILKLQHRANQEKTREQEYAEIIHESSQHLLALVNDLLDLSKIESGGFEINESWVDIAREIASIKTVLGVEADRKGVSLQIDVPDEVPALYADAKAIRQILTNLVSNALKFTPHGGQAVVRLEPAADGALSLAVADTGAGIDPQDQKTIWEPFTRARNPALSQAEGTGLGLYLVKMLAELHGAEVGLESEPGKGTVVSVVFGPERVRDMTA</sequence>
<protein>
    <recommendedName>
        <fullName evidence="2">histidine kinase</fullName>
        <ecNumber evidence="2">2.7.13.3</ecNumber>
    </recommendedName>
</protein>
<dbReference type="GO" id="GO:0009927">
    <property type="term" value="F:histidine phosphotransfer kinase activity"/>
    <property type="evidence" value="ECO:0007669"/>
    <property type="project" value="TreeGrafter"/>
</dbReference>
<dbReference type="EMBL" id="FNBW01000022">
    <property type="protein sequence ID" value="SDG55547.1"/>
    <property type="molecule type" value="Genomic_DNA"/>
</dbReference>
<dbReference type="InterPro" id="IPR004358">
    <property type="entry name" value="Sig_transdc_His_kin-like_C"/>
</dbReference>
<dbReference type="SMART" id="SM00388">
    <property type="entry name" value="HisKA"/>
    <property type="match status" value="1"/>
</dbReference>
<dbReference type="InterPro" id="IPR036890">
    <property type="entry name" value="HATPase_C_sf"/>
</dbReference>
<evidence type="ECO:0000256" key="6">
    <source>
        <dbReference type="ARBA" id="ARBA00023012"/>
    </source>
</evidence>
<evidence type="ECO:0000256" key="4">
    <source>
        <dbReference type="ARBA" id="ARBA00022679"/>
    </source>
</evidence>
<dbReference type="PRINTS" id="PR00344">
    <property type="entry name" value="BCTRLSENSOR"/>
</dbReference>
<dbReference type="InterPro" id="IPR003661">
    <property type="entry name" value="HisK_dim/P_dom"/>
</dbReference>
<evidence type="ECO:0000256" key="7">
    <source>
        <dbReference type="SAM" id="Phobius"/>
    </source>
</evidence>
<keyword evidence="6" id="KW-0902">Two-component regulatory system</keyword>
<dbReference type="SUPFAM" id="SSF47384">
    <property type="entry name" value="Homodimeric domain of signal transducing histidine kinase"/>
    <property type="match status" value="1"/>
</dbReference>
<keyword evidence="7" id="KW-1133">Transmembrane helix</keyword>
<feature type="transmembrane region" description="Helical" evidence="7">
    <location>
        <begin position="12"/>
        <end position="35"/>
    </location>
</feature>
<keyword evidence="4" id="KW-0808">Transferase</keyword>
<dbReference type="InterPro" id="IPR036097">
    <property type="entry name" value="HisK_dim/P_sf"/>
</dbReference>
<evidence type="ECO:0000259" key="8">
    <source>
        <dbReference type="PROSITE" id="PS50109"/>
    </source>
</evidence>